<evidence type="ECO:0000313" key="2">
    <source>
        <dbReference type="EMBL" id="GAF93344.1"/>
    </source>
</evidence>
<dbReference type="EMBL" id="BARS01010416">
    <property type="protein sequence ID" value="GAF93344.1"/>
    <property type="molecule type" value="Genomic_DNA"/>
</dbReference>
<sequence>ALRQCMRNLTRCPAPGEGILDWLGRALVQRYKNRTDKGARYRPKNPDKKPLGDPTIRKLSKEECERLREIDQHMTAGIAA</sequence>
<proteinExistence type="predicted"/>
<gene>
    <name evidence="2" type="ORF">S01H1_19317</name>
</gene>
<name>X0TJC6_9ZZZZ</name>
<accession>X0TJC6</accession>
<feature type="non-terminal residue" evidence="2">
    <location>
        <position position="1"/>
    </location>
</feature>
<comment type="caution">
    <text evidence="2">The sequence shown here is derived from an EMBL/GenBank/DDBJ whole genome shotgun (WGS) entry which is preliminary data.</text>
</comment>
<protein>
    <submittedName>
        <fullName evidence="2">Uncharacterized protein</fullName>
    </submittedName>
</protein>
<feature type="region of interest" description="Disordered" evidence="1">
    <location>
        <begin position="34"/>
        <end position="58"/>
    </location>
</feature>
<dbReference type="AlphaFoldDB" id="X0TJC6"/>
<evidence type="ECO:0000256" key="1">
    <source>
        <dbReference type="SAM" id="MobiDB-lite"/>
    </source>
</evidence>
<organism evidence="2">
    <name type="scientific">marine sediment metagenome</name>
    <dbReference type="NCBI Taxonomy" id="412755"/>
    <lineage>
        <taxon>unclassified sequences</taxon>
        <taxon>metagenomes</taxon>
        <taxon>ecological metagenomes</taxon>
    </lineage>
</organism>
<reference evidence="2" key="1">
    <citation type="journal article" date="2014" name="Front. Microbiol.">
        <title>High frequency of phylogenetically diverse reductive dehalogenase-homologous genes in deep subseafloor sedimentary metagenomes.</title>
        <authorList>
            <person name="Kawai M."/>
            <person name="Futagami T."/>
            <person name="Toyoda A."/>
            <person name="Takaki Y."/>
            <person name="Nishi S."/>
            <person name="Hori S."/>
            <person name="Arai W."/>
            <person name="Tsubouchi T."/>
            <person name="Morono Y."/>
            <person name="Uchiyama I."/>
            <person name="Ito T."/>
            <person name="Fujiyama A."/>
            <person name="Inagaki F."/>
            <person name="Takami H."/>
        </authorList>
    </citation>
    <scope>NUCLEOTIDE SEQUENCE</scope>
    <source>
        <strain evidence="2">Expedition CK06-06</strain>
    </source>
</reference>